<dbReference type="SUPFAM" id="SSF53448">
    <property type="entry name" value="Nucleotide-diphospho-sugar transferases"/>
    <property type="match status" value="1"/>
</dbReference>
<dbReference type="CDD" id="cd00761">
    <property type="entry name" value="Glyco_tranf_GTA_type"/>
    <property type="match status" value="1"/>
</dbReference>
<dbReference type="RefSeq" id="WP_055172993.1">
    <property type="nucleotide sequence ID" value="NZ_CZBX01000011.1"/>
</dbReference>
<evidence type="ECO:0000256" key="1">
    <source>
        <dbReference type="ARBA" id="ARBA00022676"/>
    </source>
</evidence>
<dbReference type="InterPro" id="IPR029044">
    <property type="entry name" value="Nucleotide-diphossugar_trans"/>
</dbReference>
<dbReference type="EC" id="2.4.1.212" evidence="4"/>
<evidence type="ECO:0000256" key="2">
    <source>
        <dbReference type="ARBA" id="ARBA00022679"/>
    </source>
</evidence>
<dbReference type="AlphaFoldDB" id="A0A175A4H7"/>
<evidence type="ECO:0000313" key="4">
    <source>
        <dbReference type="EMBL" id="CUQ90931.1"/>
    </source>
</evidence>
<accession>A0A175A4H7</accession>
<dbReference type="GO" id="GO:0050501">
    <property type="term" value="F:hyaluronan synthase activity"/>
    <property type="evidence" value="ECO:0007669"/>
    <property type="project" value="UniProtKB-EC"/>
</dbReference>
<dbReference type="InterPro" id="IPR001173">
    <property type="entry name" value="Glyco_trans_2-like"/>
</dbReference>
<dbReference type="Gene3D" id="3.90.550.10">
    <property type="entry name" value="Spore Coat Polysaccharide Biosynthesis Protein SpsA, Chain A"/>
    <property type="match status" value="1"/>
</dbReference>
<dbReference type="PANTHER" id="PTHR22916:SF51">
    <property type="entry name" value="GLYCOSYLTRANSFERASE EPSH-RELATED"/>
    <property type="match status" value="1"/>
</dbReference>
<dbReference type="OrthoDB" id="3189257at2"/>
<dbReference type="PANTHER" id="PTHR22916">
    <property type="entry name" value="GLYCOSYLTRANSFERASE"/>
    <property type="match status" value="1"/>
</dbReference>
<sequence length="329" mass="38501">MELVSVVVPVYKVEQYLERCVKSICEQTYQELEIILVNDGSPDRCGEMCEELAQKDNRIQVLHKQNGGLSDARNAGVKLATGKYLLFVDSDDYIAKDLVEKTVTEAEKMACDMVLFDYYCVENGIEEVRTTQIPGGKVISLEKEHQLLLAPPAAWAKLFNREFYVKADCPFPKGLYFEDLATTPIFFLKAERISYLKEPLYYYIIRENSIMTGKNHEKSSHDKMEVLDHILSVYRENGKYETYREELEYLVLANAYFEPSKELVLEGEDGTYLQKYRDYAKSRIGNVKNNKYINQWSRKDKLHLWILNYKQYWLMRLLSKARRMVSTKM</sequence>
<evidence type="ECO:0000259" key="3">
    <source>
        <dbReference type="Pfam" id="PF00535"/>
    </source>
</evidence>
<dbReference type="Pfam" id="PF00535">
    <property type="entry name" value="Glycos_transf_2"/>
    <property type="match status" value="1"/>
</dbReference>
<evidence type="ECO:0000313" key="5">
    <source>
        <dbReference type="Proteomes" id="UP000078383"/>
    </source>
</evidence>
<organism evidence="4 5">
    <name type="scientific">[Ruminococcus] torques</name>
    <dbReference type="NCBI Taxonomy" id="33039"/>
    <lineage>
        <taxon>Bacteria</taxon>
        <taxon>Bacillati</taxon>
        <taxon>Bacillota</taxon>
        <taxon>Clostridia</taxon>
        <taxon>Lachnospirales</taxon>
        <taxon>Lachnospiraceae</taxon>
        <taxon>Mediterraneibacter</taxon>
    </lineage>
</organism>
<reference evidence="4 5" key="1">
    <citation type="submission" date="2015-09" db="EMBL/GenBank/DDBJ databases">
        <authorList>
            <consortium name="Pathogen Informatics"/>
        </authorList>
    </citation>
    <scope>NUCLEOTIDE SEQUENCE [LARGE SCALE GENOMIC DNA]</scope>
    <source>
        <strain evidence="4 5">2789STDY5834889</strain>
    </source>
</reference>
<name>A0A175A4H7_9FIRM</name>
<proteinExistence type="predicted"/>
<protein>
    <submittedName>
        <fullName evidence="4">Hyaluronan synthase</fullName>
        <ecNumber evidence="4">2.4.1.212</ecNumber>
    </submittedName>
</protein>
<feature type="domain" description="Glycosyltransferase 2-like" evidence="3">
    <location>
        <begin position="5"/>
        <end position="132"/>
    </location>
</feature>
<gene>
    <name evidence="4" type="primary">hyaD_4</name>
    <name evidence="4" type="ORF">ERS852502_02303</name>
</gene>
<dbReference type="EMBL" id="CZBX01000011">
    <property type="protein sequence ID" value="CUQ90931.1"/>
    <property type="molecule type" value="Genomic_DNA"/>
</dbReference>
<dbReference type="Proteomes" id="UP000078383">
    <property type="component" value="Unassembled WGS sequence"/>
</dbReference>
<keyword evidence="1 4" id="KW-0328">Glycosyltransferase</keyword>
<keyword evidence="2 4" id="KW-0808">Transferase</keyword>